<keyword evidence="3" id="KW-0645">Protease</keyword>
<evidence type="ECO:0000256" key="7">
    <source>
        <dbReference type="ARBA" id="ARBA00022833"/>
    </source>
</evidence>
<comment type="similarity">
    <text evidence="2">Belongs to the peptidase M43B family.</text>
</comment>
<organism evidence="11 12">
    <name type="scientific">Cercophora newfieldiana</name>
    <dbReference type="NCBI Taxonomy" id="92897"/>
    <lineage>
        <taxon>Eukaryota</taxon>
        <taxon>Fungi</taxon>
        <taxon>Dikarya</taxon>
        <taxon>Ascomycota</taxon>
        <taxon>Pezizomycotina</taxon>
        <taxon>Sordariomycetes</taxon>
        <taxon>Sordariomycetidae</taxon>
        <taxon>Sordariales</taxon>
        <taxon>Lasiosphaeriaceae</taxon>
        <taxon>Cercophora</taxon>
    </lineage>
</organism>
<keyword evidence="7" id="KW-0862">Zinc</keyword>
<evidence type="ECO:0000256" key="9">
    <source>
        <dbReference type="ARBA" id="ARBA00023157"/>
    </source>
</evidence>
<comment type="caution">
    <text evidence="11">The sequence shown here is derived from an EMBL/GenBank/DDBJ whole genome shotgun (WGS) entry which is preliminary data.</text>
</comment>
<dbReference type="GO" id="GO:0008237">
    <property type="term" value="F:metallopeptidase activity"/>
    <property type="evidence" value="ECO:0007669"/>
    <property type="project" value="UniProtKB-KW"/>
</dbReference>
<dbReference type="InterPro" id="IPR008754">
    <property type="entry name" value="Peptidase_M43"/>
</dbReference>
<evidence type="ECO:0000259" key="10">
    <source>
        <dbReference type="Pfam" id="PF05572"/>
    </source>
</evidence>
<keyword evidence="6" id="KW-0378">Hydrolase</keyword>
<evidence type="ECO:0000256" key="1">
    <source>
        <dbReference type="ARBA" id="ARBA00003174"/>
    </source>
</evidence>
<dbReference type="Gene3D" id="3.40.390.10">
    <property type="entry name" value="Collagenase (Catalytic Domain)"/>
    <property type="match status" value="1"/>
</dbReference>
<dbReference type="CDD" id="cd04275">
    <property type="entry name" value="ZnMc_pappalysin_like"/>
    <property type="match status" value="1"/>
</dbReference>
<keyword evidence="9" id="KW-1015">Disulfide bond</keyword>
<dbReference type="Pfam" id="PF05572">
    <property type="entry name" value="Peptidase_M43"/>
    <property type="match status" value="1"/>
</dbReference>
<feature type="domain" description="Peptidase M43 pregnancy-associated plasma-A" evidence="10">
    <location>
        <begin position="97"/>
        <end position="236"/>
    </location>
</feature>
<keyword evidence="8" id="KW-0482">Metalloprotease</keyword>
<dbReference type="SUPFAM" id="SSF55486">
    <property type="entry name" value="Metalloproteases ('zincins'), catalytic domain"/>
    <property type="match status" value="1"/>
</dbReference>
<dbReference type="AlphaFoldDB" id="A0AA39YSQ1"/>
<gene>
    <name evidence="11" type="ORF">B0T16DRAFT_317900</name>
</gene>
<keyword evidence="5" id="KW-0732">Signal</keyword>
<evidence type="ECO:0000256" key="5">
    <source>
        <dbReference type="ARBA" id="ARBA00022729"/>
    </source>
</evidence>
<evidence type="ECO:0000256" key="8">
    <source>
        <dbReference type="ARBA" id="ARBA00023049"/>
    </source>
</evidence>
<dbReference type="GO" id="GO:0006508">
    <property type="term" value="P:proteolysis"/>
    <property type="evidence" value="ECO:0007669"/>
    <property type="project" value="UniProtKB-KW"/>
</dbReference>
<dbReference type="GO" id="GO:0046872">
    <property type="term" value="F:metal ion binding"/>
    <property type="evidence" value="ECO:0007669"/>
    <property type="project" value="UniProtKB-KW"/>
</dbReference>
<accession>A0AA39YSQ1</accession>
<keyword evidence="12" id="KW-1185">Reference proteome</keyword>
<dbReference type="PANTHER" id="PTHR47466">
    <property type="match status" value="1"/>
</dbReference>
<name>A0AA39YSQ1_9PEZI</name>
<evidence type="ECO:0000256" key="3">
    <source>
        <dbReference type="ARBA" id="ARBA00022670"/>
    </source>
</evidence>
<evidence type="ECO:0000256" key="6">
    <source>
        <dbReference type="ARBA" id="ARBA00022801"/>
    </source>
</evidence>
<evidence type="ECO:0000256" key="2">
    <source>
        <dbReference type="ARBA" id="ARBA00008721"/>
    </source>
</evidence>
<sequence length="246" mass="27109">MVRGEHEENLLAARDLGNSSIVIDTYVHIVTNSTKLEDGWVSNQTIIDQITVLNARFSLSQISFVLKGATRTVNPAWAIQPSDANDLAMRRALRKGDYKTLNLYYQTDAASGSTLGVCYYPRAVKPGSDEFFVDGCNMQHFTLPGGRAKNYNLGITTVHEVGHWLGLMHTFQGGCEGDGDFVDDTPAEKEAGFACTVGRDSCPGREGVDPIHNYMAYTSDTCKSNFTLGQAARMHAKWAEFRNKDL</sequence>
<dbReference type="EMBL" id="JAULSV010000001">
    <property type="protein sequence ID" value="KAK0657929.1"/>
    <property type="molecule type" value="Genomic_DNA"/>
</dbReference>
<comment type="function">
    <text evidence="1">Secreted metalloproteinase that allows assimilation of proteinaceous substrates.</text>
</comment>
<reference evidence="11" key="1">
    <citation type="submission" date="2023-06" db="EMBL/GenBank/DDBJ databases">
        <title>Genome-scale phylogeny and comparative genomics of the fungal order Sordariales.</title>
        <authorList>
            <consortium name="Lawrence Berkeley National Laboratory"/>
            <person name="Hensen N."/>
            <person name="Bonometti L."/>
            <person name="Westerberg I."/>
            <person name="Brannstrom I.O."/>
            <person name="Guillou S."/>
            <person name="Cros-Aarteil S."/>
            <person name="Calhoun S."/>
            <person name="Haridas S."/>
            <person name="Kuo A."/>
            <person name="Mondo S."/>
            <person name="Pangilinan J."/>
            <person name="Riley R."/>
            <person name="Labutti K."/>
            <person name="Andreopoulos B."/>
            <person name="Lipzen A."/>
            <person name="Chen C."/>
            <person name="Yanf M."/>
            <person name="Daum C."/>
            <person name="Ng V."/>
            <person name="Clum A."/>
            <person name="Steindorff A."/>
            <person name="Ohm R."/>
            <person name="Martin F."/>
            <person name="Silar P."/>
            <person name="Natvig D."/>
            <person name="Lalanne C."/>
            <person name="Gautier V."/>
            <person name="Ament-Velasquez S.L."/>
            <person name="Kruys A."/>
            <person name="Hutchinson M.I."/>
            <person name="Powell A.J."/>
            <person name="Barry K."/>
            <person name="Miller A.N."/>
            <person name="Grigoriev I.V."/>
            <person name="Debuchy R."/>
            <person name="Gladieux P."/>
            <person name="Thoren M.H."/>
            <person name="Johannesson H."/>
        </authorList>
    </citation>
    <scope>NUCLEOTIDE SEQUENCE</scope>
    <source>
        <strain evidence="11">SMH2532-1</strain>
    </source>
</reference>
<keyword evidence="4" id="KW-0479">Metal-binding</keyword>
<evidence type="ECO:0000313" key="11">
    <source>
        <dbReference type="EMBL" id="KAK0657929.1"/>
    </source>
</evidence>
<proteinExistence type="inferred from homology"/>
<dbReference type="PANTHER" id="PTHR47466:SF1">
    <property type="entry name" value="METALLOPROTEASE MEP1 (AFU_ORTHOLOGUE AFUA_1G07730)-RELATED"/>
    <property type="match status" value="1"/>
</dbReference>
<evidence type="ECO:0000313" key="12">
    <source>
        <dbReference type="Proteomes" id="UP001174936"/>
    </source>
</evidence>
<protein>
    <recommendedName>
        <fullName evidence="10">Peptidase M43 pregnancy-associated plasma-A domain-containing protein</fullName>
    </recommendedName>
</protein>
<dbReference type="Proteomes" id="UP001174936">
    <property type="component" value="Unassembled WGS sequence"/>
</dbReference>
<evidence type="ECO:0000256" key="4">
    <source>
        <dbReference type="ARBA" id="ARBA00022723"/>
    </source>
</evidence>
<dbReference type="InterPro" id="IPR024079">
    <property type="entry name" value="MetalloPept_cat_dom_sf"/>
</dbReference>